<comment type="caution">
    <text evidence="2">The sequence shown here is derived from an EMBL/GenBank/DDBJ whole genome shotgun (WGS) entry which is preliminary data.</text>
</comment>
<dbReference type="PANTHER" id="PTHR43451">
    <property type="entry name" value="ACETYLTRANSFERASE (GNAT) FAMILY PROTEIN"/>
    <property type="match status" value="1"/>
</dbReference>
<dbReference type="RefSeq" id="WP_163137633.1">
    <property type="nucleotide sequence ID" value="NZ_JAAILA010000026.1"/>
</dbReference>
<proteinExistence type="predicted"/>
<dbReference type="Proteomes" id="UP000472827">
    <property type="component" value="Unassembled WGS sequence"/>
</dbReference>
<dbReference type="InterPro" id="IPR016181">
    <property type="entry name" value="Acyl_CoA_acyltransferase"/>
</dbReference>
<dbReference type="Gene3D" id="3.40.630.30">
    <property type="match status" value="1"/>
</dbReference>
<dbReference type="CDD" id="cd04301">
    <property type="entry name" value="NAT_SF"/>
    <property type="match status" value="1"/>
</dbReference>
<dbReference type="PANTHER" id="PTHR43451:SF1">
    <property type="entry name" value="ACETYLTRANSFERASE"/>
    <property type="match status" value="1"/>
</dbReference>
<name>A0ABX0D473_9GAMM</name>
<accession>A0ABX0D473</accession>
<organism evidence="2 3">
    <name type="scientific">Aeromonas rivipollensis</name>
    <dbReference type="NCBI Taxonomy" id="948519"/>
    <lineage>
        <taxon>Bacteria</taxon>
        <taxon>Pseudomonadati</taxon>
        <taxon>Pseudomonadota</taxon>
        <taxon>Gammaproteobacteria</taxon>
        <taxon>Aeromonadales</taxon>
        <taxon>Aeromonadaceae</taxon>
        <taxon>Aeromonas</taxon>
    </lineage>
</organism>
<sequence length="153" mass="17308">MKIRRFNIGDEAALFKVFLSAVHEVASADYTAEQIQAWAPEDISPTRWADHIRTLRPFVAEIDGDIAGYADVQPNGYIDHFFVSGSHARQGVGTRLMMCLHEEARLLDIGELTADVSKTAEPFFALHGFHVEERRYPVRRSVVIPNALMRKKL</sequence>
<dbReference type="Pfam" id="PF13673">
    <property type="entry name" value="Acetyltransf_10"/>
    <property type="match status" value="1"/>
</dbReference>
<keyword evidence="3" id="KW-1185">Reference proteome</keyword>
<dbReference type="EMBL" id="JAAILA010000026">
    <property type="protein sequence ID" value="NEX90110.1"/>
    <property type="molecule type" value="Genomic_DNA"/>
</dbReference>
<evidence type="ECO:0000313" key="3">
    <source>
        <dbReference type="Proteomes" id="UP000472827"/>
    </source>
</evidence>
<dbReference type="InterPro" id="IPR052564">
    <property type="entry name" value="N-acetyltrans/Recomb-assoc"/>
</dbReference>
<dbReference type="PROSITE" id="PS51186">
    <property type="entry name" value="GNAT"/>
    <property type="match status" value="1"/>
</dbReference>
<reference evidence="2 3" key="1">
    <citation type="submission" date="2020-02" db="EMBL/GenBank/DDBJ databases">
        <title>Genome sequencing of Aeromonas rivipollensis.</title>
        <authorList>
            <person name="Fono-Tamo Ubani E.K."/>
            <person name="Lekota K.E."/>
        </authorList>
    </citation>
    <scope>NUCLEOTIDE SEQUENCE [LARGE SCALE GENOMIC DNA]</scope>
    <source>
        <strain evidence="2 3">G78</strain>
    </source>
</reference>
<evidence type="ECO:0000259" key="1">
    <source>
        <dbReference type="PROSITE" id="PS51186"/>
    </source>
</evidence>
<dbReference type="InterPro" id="IPR000182">
    <property type="entry name" value="GNAT_dom"/>
</dbReference>
<protein>
    <submittedName>
        <fullName evidence="2">GNAT family N-acetyltransferase</fullName>
    </submittedName>
</protein>
<dbReference type="SUPFAM" id="SSF55729">
    <property type="entry name" value="Acyl-CoA N-acyltransferases (Nat)"/>
    <property type="match status" value="1"/>
</dbReference>
<feature type="domain" description="N-acetyltransferase" evidence="1">
    <location>
        <begin position="1"/>
        <end position="153"/>
    </location>
</feature>
<gene>
    <name evidence="2" type="ORF">G4923_15650</name>
</gene>
<evidence type="ECO:0000313" key="2">
    <source>
        <dbReference type="EMBL" id="NEX90110.1"/>
    </source>
</evidence>